<dbReference type="Gene3D" id="3.40.50.450">
    <property type="match status" value="1"/>
</dbReference>
<organism evidence="17 18">
    <name type="scientific">Peptoniphilus olsenii</name>
    <dbReference type="NCBI Taxonomy" id="411570"/>
    <lineage>
        <taxon>Bacteria</taxon>
        <taxon>Bacillati</taxon>
        <taxon>Bacillota</taxon>
        <taxon>Tissierellia</taxon>
        <taxon>Tissierellales</taxon>
        <taxon>Peptoniphilaceae</taxon>
        <taxon>Peptoniphilus</taxon>
    </lineage>
</organism>
<dbReference type="PIRSF" id="PIRSF000532">
    <property type="entry name" value="ATP_PFK_prok"/>
    <property type="match status" value="1"/>
</dbReference>
<dbReference type="GO" id="GO:0003872">
    <property type="term" value="F:6-phosphofructokinase activity"/>
    <property type="evidence" value="ECO:0007669"/>
    <property type="project" value="UniProtKB-EC"/>
</dbReference>
<dbReference type="EMBL" id="JBEPMA010000011">
    <property type="protein sequence ID" value="MET3617941.1"/>
    <property type="molecule type" value="Genomic_DNA"/>
</dbReference>
<comment type="caution">
    <text evidence="17">The sequence shown here is derived from an EMBL/GenBank/DDBJ whole genome shotgun (WGS) entry which is preliminary data.</text>
</comment>
<dbReference type="Gene3D" id="3.40.50.460">
    <property type="entry name" value="Phosphofructokinase domain"/>
    <property type="match status" value="1"/>
</dbReference>
<evidence type="ECO:0000256" key="10">
    <source>
        <dbReference type="ARBA" id="ARBA00022777"/>
    </source>
</evidence>
<evidence type="ECO:0000256" key="14">
    <source>
        <dbReference type="ARBA" id="ARBA00038478"/>
    </source>
</evidence>
<keyword evidence="8" id="KW-0479">Metal-binding</keyword>
<dbReference type="PANTHER" id="PTHR13697:SF4">
    <property type="entry name" value="ATP-DEPENDENT 6-PHOSPHOFRUCTOKINASE"/>
    <property type="match status" value="1"/>
</dbReference>
<dbReference type="InterPro" id="IPR012003">
    <property type="entry name" value="ATP_PFK_prok-type"/>
</dbReference>
<keyword evidence="13" id="KW-0324">Glycolysis</keyword>
<dbReference type="Pfam" id="PF00365">
    <property type="entry name" value="PFK"/>
    <property type="match status" value="1"/>
</dbReference>
<comment type="subcellular location">
    <subcellularLocation>
        <location evidence="3">Cytoplasm</location>
    </subcellularLocation>
</comment>
<keyword evidence="9" id="KW-0547">Nucleotide-binding</keyword>
<comment type="catalytic activity">
    <reaction evidence="15">
        <text>beta-D-fructose 6-phosphate + ATP = beta-D-fructose 1,6-bisphosphate + ADP + H(+)</text>
        <dbReference type="Rhea" id="RHEA:16109"/>
        <dbReference type="ChEBI" id="CHEBI:15378"/>
        <dbReference type="ChEBI" id="CHEBI:30616"/>
        <dbReference type="ChEBI" id="CHEBI:32966"/>
        <dbReference type="ChEBI" id="CHEBI:57634"/>
        <dbReference type="ChEBI" id="CHEBI:456216"/>
        <dbReference type="EC" id="2.7.1.11"/>
    </reaction>
</comment>
<evidence type="ECO:0000256" key="12">
    <source>
        <dbReference type="ARBA" id="ARBA00022842"/>
    </source>
</evidence>
<dbReference type="InterPro" id="IPR022953">
    <property type="entry name" value="ATP_PFK"/>
</dbReference>
<evidence type="ECO:0000256" key="6">
    <source>
        <dbReference type="ARBA" id="ARBA00022490"/>
    </source>
</evidence>
<evidence type="ECO:0000256" key="11">
    <source>
        <dbReference type="ARBA" id="ARBA00022840"/>
    </source>
</evidence>
<name>A0ABV2JAY5_9FIRM</name>
<comment type="pathway">
    <text evidence="4">Carbohydrate degradation; glycolysis; D-glyceraldehyde 3-phosphate and glycerone phosphate from D-glucose: step 3/4.</text>
</comment>
<evidence type="ECO:0000256" key="5">
    <source>
        <dbReference type="ARBA" id="ARBA00012055"/>
    </source>
</evidence>
<dbReference type="NCBIfam" id="NF002872">
    <property type="entry name" value="PRK03202.1"/>
    <property type="match status" value="1"/>
</dbReference>
<evidence type="ECO:0000256" key="2">
    <source>
        <dbReference type="ARBA" id="ARBA00002659"/>
    </source>
</evidence>
<keyword evidence="7 17" id="KW-0808">Transferase</keyword>
<dbReference type="PRINTS" id="PR00476">
    <property type="entry name" value="PHFRCTKINASE"/>
</dbReference>
<dbReference type="InterPro" id="IPR000023">
    <property type="entry name" value="Phosphofructokinase_dom"/>
</dbReference>
<evidence type="ECO:0000256" key="3">
    <source>
        <dbReference type="ARBA" id="ARBA00004496"/>
    </source>
</evidence>
<evidence type="ECO:0000313" key="18">
    <source>
        <dbReference type="Proteomes" id="UP001549162"/>
    </source>
</evidence>
<evidence type="ECO:0000256" key="9">
    <source>
        <dbReference type="ARBA" id="ARBA00022741"/>
    </source>
</evidence>
<comment type="function">
    <text evidence="2">Catalyzes the phosphorylation of D-fructose 6-phosphate to fructose 1,6-bisphosphate by ATP, the first committing step of glycolysis.</text>
</comment>
<evidence type="ECO:0000259" key="16">
    <source>
        <dbReference type="Pfam" id="PF00365"/>
    </source>
</evidence>
<feature type="domain" description="Phosphofructokinase" evidence="16">
    <location>
        <begin position="2"/>
        <end position="272"/>
    </location>
</feature>
<keyword evidence="11" id="KW-0067">ATP-binding</keyword>
<keyword evidence="10" id="KW-0418">Kinase</keyword>
<evidence type="ECO:0000256" key="7">
    <source>
        <dbReference type="ARBA" id="ARBA00022679"/>
    </source>
</evidence>
<comment type="similarity">
    <text evidence="14">Belongs to the phosphofructokinase type A (PFKA) family.</text>
</comment>
<protein>
    <recommendedName>
        <fullName evidence="5">6-phosphofructokinase</fullName>
        <ecNumber evidence="5">2.7.1.11</ecNumber>
    </recommendedName>
</protein>
<evidence type="ECO:0000256" key="4">
    <source>
        <dbReference type="ARBA" id="ARBA00004679"/>
    </source>
</evidence>
<dbReference type="SUPFAM" id="SSF53784">
    <property type="entry name" value="Phosphofructokinase"/>
    <property type="match status" value="1"/>
</dbReference>
<gene>
    <name evidence="17" type="ORF">ABID14_001576</name>
</gene>
<keyword evidence="6" id="KW-0963">Cytoplasm</keyword>
<keyword evidence="12" id="KW-0460">Magnesium</keyword>
<keyword evidence="18" id="KW-1185">Reference proteome</keyword>
<dbReference type="PANTHER" id="PTHR13697">
    <property type="entry name" value="PHOSPHOFRUCTOKINASE"/>
    <property type="match status" value="1"/>
</dbReference>
<proteinExistence type="inferred from homology"/>
<sequence length="317" mass="34618">MRIAILTSGGDAPGMNACIRAVVRTAIYKNIEVYGIYEGYEGLIDAKFEKMIESSVADIIHRGGTFLRTSRSERFMTDEGFEKAINSLKIFEIDALIVCGGDGTLKGAKKLKDAGINVIGIPCSIDNDLPYTDYTIGFMTAVETVTEAVSNIRDTTESHGRANVVEVMGRSCGDIALFSGVSSGAESIIIPEMEMNINEIAEKALMGKNRGKRHHIIIMAEGRGSAFDFARDFEKLTGIDTKVTVLGYLQRGGAPSIFDRILASEMGFKAVEEAENMNSCAIGTTDGHIRARSFDDIFDVKKEFRKDLLEILKVISI</sequence>
<dbReference type="Proteomes" id="UP001549162">
    <property type="component" value="Unassembled WGS sequence"/>
</dbReference>
<evidence type="ECO:0000313" key="17">
    <source>
        <dbReference type="EMBL" id="MET3617941.1"/>
    </source>
</evidence>
<dbReference type="InterPro" id="IPR035966">
    <property type="entry name" value="PKF_sf"/>
</dbReference>
<dbReference type="RefSeq" id="WP_354368845.1">
    <property type="nucleotide sequence ID" value="NZ_JBEPMA010000011.1"/>
</dbReference>
<evidence type="ECO:0000256" key="8">
    <source>
        <dbReference type="ARBA" id="ARBA00022723"/>
    </source>
</evidence>
<evidence type="ECO:0000256" key="13">
    <source>
        <dbReference type="ARBA" id="ARBA00023152"/>
    </source>
</evidence>
<accession>A0ABV2JAY5</accession>
<reference evidence="17 18" key="1">
    <citation type="submission" date="2024-06" db="EMBL/GenBank/DDBJ databases">
        <title>Genomic Encyclopedia of Type Strains, Phase IV (KMG-IV): sequencing the most valuable type-strain genomes for metagenomic binning, comparative biology and taxonomic classification.</title>
        <authorList>
            <person name="Goeker M."/>
        </authorList>
    </citation>
    <scope>NUCLEOTIDE SEQUENCE [LARGE SCALE GENOMIC DNA]</scope>
    <source>
        <strain evidence="17 18">DSM 21460</strain>
    </source>
</reference>
<dbReference type="EC" id="2.7.1.11" evidence="5"/>
<comment type="cofactor">
    <cofactor evidence="1">
        <name>Mg(2+)</name>
        <dbReference type="ChEBI" id="CHEBI:18420"/>
    </cofactor>
</comment>
<evidence type="ECO:0000256" key="1">
    <source>
        <dbReference type="ARBA" id="ARBA00001946"/>
    </source>
</evidence>
<evidence type="ECO:0000256" key="15">
    <source>
        <dbReference type="ARBA" id="ARBA00048070"/>
    </source>
</evidence>